<evidence type="ECO:0000313" key="3">
    <source>
        <dbReference type="Proteomes" id="UP000219689"/>
    </source>
</evidence>
<proteinExistence type="predicted"/>
<dbReference type="InterPro" id="IPR046783">
    <property type="entry name" value="HTH_63"/>
</dbReference>
<evidence type="ECO:0000256" key="1">
    <source>
        <dbReference type="SAM" id="MobiDB-lite"/>
    </source>
</evidence>
<evidence type="ECO:0000313" key="2">
    <source>
        <dbReference type="EMBL" id="PCR92361.1"/>
    </source>
</evidence>
<feature type="compositionally biased region" description="Polar residues" evidence="1">
    <location>
        <begin position="177"/>
        <end position="187"/>
    </location>
</feature>
<organism evidence="2 3">
    <name type="scientific">Natrinema ejinorense</name>
    <dbReference type="NCBI Taxonomy" id="373386"/>
    <lineage>
        <taxon>Archaea</taxon>
        <taxon>Methanobacteriati</taxon>
        <taxon>Methanobacteriota</taxon>
        <taxon>Stenosarchaea group</taxon>
        <taxon>Halobacteria</taxon>
        <taxon>Halobacteriales</taxon>
        <taxon>Natrialbaceae</taxon>
        <taxon>Natrinema</taxon>
    </lineage>
</organism>
<accession>A0A2A5QZW5</accession>
<dbReference type="Pfam" id="PF20575">
    <property type="entry name" value="HTH_63"/>
    <property type="match status" value="1"/>
</dbReference>
<gene>
    <name evidence="2" type="ORF">CP557_18630</name>
</gene>
<dbReference type="EMBL" id="NXNI01000001">
    <property type="protein sequence ID" value="PCR92361.1"/>
    <property type="molecule type" value="Genomic_DNA"/>
</dbReference>
<comment type="caution">
    <text evidence="2">The sequence shown here is derived from an EMBL/GenBank/DDBJ whole genome shotgun (WGS) entry which is preliminary data.</text>
</comment>
<feature type="region of interest" description="Disordered" evidence="1">
    <location>
        <begin position="168"/>
        <end position="187"/>
    </location>
</feature>
<protein>
    <submittedName>
        <fullName evidence="2">Uncharacterized protein</fullName>
    </submittedName>
</protein>
<keyword evidence="3" id="KW-1185">Reference proteome</keyword>
<reference evidence="2 3" key="1">
    <citation type="submission" date="2017-09" db="EMBL/GenBank/DDBJ databases">
        <title>Genome sequences of Natrinema ejinorence JCM 13890T.</title>
        <authorList>
            <person name="Roh S.W."/>
            <person name="Kim Y.B."/>
            <person name="Kim J.Y."/>
        </authorList>
    </citation>
    <scope>NUCLEOTIDE SEQUENCE [LARGE SCALE GENOMIC DNA]</scope>
    <source>
        <strain evidence="2 3">JCM 13890</strain>
    </source>
</reference>
<dbReference type="AlphaFoldDB" id="A0A2A5QZW5"/>
<dbReference type="Proteomes" id="UP000219689">
    <property type="component" value="Unassembled WGS sequence"/>
</dbReference>
<dbReference type="RefSeq" id="WP_097381284.1">
    <property type="nucleotide sequence ID" value="NZ_NXNI01000001.1"/>
</dbReference>
<dbReference type="OrthoDB" id="241883at2157"/>
<sequence>MSSGDPTALSVVETALQREIRVDCYVRSPLSTAVASRITTLVERLRTLSERGVVADVRVDQWPMNGSVADESRGTRDELVDAFERWAAQHGYSLEPAFRRRITPPSPLGLDDEPRDRTRVPLVALAFYEADTDAERLRGVVPCTDESHPDDGRTYTVDQWLTAVERTLLDTAPNEPGTGQTTPLEGQ</sequence>
<name>A0A2A5QZW5_9EURY</name>